<accession>A0A1B8XSX5</accession>
<name>A0A1B8XSX5_XENTR</name>
<reference evidence="1" key="1">
    <citation type="submission" date="2009-11" db="EMBL/GenBank/DDBJ databases">
        <authorList>
            <consortium name="US DOE Joint Genome Institute (JGI-PGF)"/>
            <person name="Ottilar R."/>
            <person name="Schmutz J."/>
            <person name="Salamov A."/>
            <person name="Cheng J.F."/>
            <person name="Lucas S."/>
            <person name="Pitluck S."/>
            <person name="Gundlach H."/>
            <person name="Guo Y."/>
            <person name="Haberer G."/>
            <person name="Nasrallah J."/>
            <person name="Mayer K.F.X."/>
            <person name="van de Peer Y."/>
            <person name="Weigel D."/>
            <person name="Grigoriev I.V."/>
        </authorList>
    </citation>
    <scope>NUCLEOTIDE SEQUENCE</scope>
    <source>
        <strain evidence="1">Nigerian</strain>
    </source>
</reference>
<reference evidence="1" key="3">
    <citation type="submission" date="2016-05" db="EMBL/GenBank/DDBJ databases">
        <title>WGS assembly of Xenopus tropicalis.</title>
        <authorList>
            <person name="Sessions A."/>
            <person name="Jenkins J."/>
            <person name="Mitros T."/>
            <person name="Lyons J.T."/>
            <person name="Dichmann D.S."/>
            <person name="Robert J."/>
            <person name="Harland R.M."/>
            <person name="Rokhsar D.S."/>
        </authorList>
    </citation>
    <scope>NUCLEOTIDE SEQUENCE</scope>
    <source>
        <strain evidence="1">Nigerian</strain>
    </source>
</reference>
<proteinExistence type="predicted"/>
<protein>
    <submittedName>
        <fullName evidence="1">Uncharacterized protein</fullName>
    </submittedName>
</protein>
<reference evidence="1" key="2">
    <citation type="journal article" date="2010" name="Science">
        <title>The genome of the Western clawed frog Xenopus tropicalis.</title>
        <authorList>
            <person name="Hellsten U."/>
            <person name="Harland R.M."/>
            <person name="Gilchrist M.J."/>
            <person name="Hendrix D."/>
            <person name="Jurka J."/>
            <person name="Kapitonov V."/>
            <person name="Ovcharenko I."/>
            <person name="Putnam N.H."/>
            <person name="Shu S."/>
            <person name="Taher L."/>
            <person name="Blitz I.L."/>
            <person name="Blumberg B."/>
            <person name="Dichmann D.S."/>
            <person name="Dubchak I."/>
            <person name="Amaya E."/>
            <person name="Detter J.C."/>
            <person name="Fletcher R."/>
            <person name="Gerhard D.S."/>
            <person name="Goodstein D."/>
            <person name="Graves T."/>
            <person name="Grigoriev I.V."/>
            <person name="Grimwood J."/>
            <person name="Kawashima T."/>
            <person name="Lindquist E."/>
            <person name="Lucas S.M."/>
            <person name="Mead P.E."/>
            <person name="Mitros T."/>
            <person name="Ogino H."/>
            <person name="Ohta Y."/>
            <person name="Poliakov A.V."/>
            <person name="Pollet N."/>
            <person name="Robert J."/>
            <person name="Salamov A."/>
            <person name="Sater A.K."/>
            <person name="Schmutz J."/>
            <person name="Terry A."/>
            <person name="Vize P.D."/>
            <person name="Warren W.C."/>
            <person name="Wells D."/>
            <person name="Wills A."/>
            <person name="Wilson R.K."/>
            <person name="Zimmerman L.B."/>
            <person name="Zorn A.M."/>
            <person name="Grainger R."/>
            <person name="Grammer T."/>
            <person name="Khokha M.K."/>
            <person name="Richardson P.M."/>
            <person name="Rokhsar D.S."/>
        </authorList>
    </citation>
    <scope>NUCLEOTIDE SEQUENCE [LARGE SCALE GENOMIC DNA]</scope>
    <source>
        <strain evidence="1">Nigerian</strain>
    </source>
</reference>
<dbReference type="AlphaFoldDB" id="A0A1B8XSX5"/>
<evidence type="ECO:0000313" key="1">
    <source>
        <dbReference type="EMBL" id="OCA13759.1"/>
    </source>
</evidence>
<dbReference type="EMBL" id="KV464357">
    <property type="protein sequence ID" value="OCA13759.1"/>
    <property type="molecule type" value="Genomic_DNA"/>
</dbReference>
<gene>
    <name evidence="1" type="ORF">XENTR_v90029601mg</name>
</gene>
<sequence>MSSAVRNPSSLYRINLYRFSPPLLNADQLLFELDLPLCVEFALDSSTLPRYGLVLFNNGFRQNLTVIKTPSFAQIAVCRTICLSRAQWTSVV</sequence>
<organism evidence="1">
    <name type="scientific">Xenopus tropicalis</name>
    <name type="common">Western clawed frog</name>
    <name type="synonym">Silurana tropicalis</name>
    <dbReference type="NCBI Taxonomy" id="8364"/>
    <lineage>
        <taxon>Eukaryota</taxon>
        <taxon>Metazoa</taxon>
        <taxon>Chordata</taxon>
        <taxon>Craniata</taxon>
        <taxon>Vertebrata</taxon>
        <taxon>Euteleostomi</taxon>
        <taxon>Amphibia</taxon>
        <taxon>Batrachia</taxon>
        <taxon>Anura</taxon>
        <taxon>Pipoidea</taxon>
        <taxon>Pipidae</taxon>
        <taxon>Xenopodinae</taxon>
        <taxon>Xenopus</taxon>
        <taxon>Silurana</taxon>
    </lineage>
</organism>